<dbReference type="EMBL" id="CP162550">
    <property type="protein sequence ID" value="XDI35204.1"/>
    <property type="molecule type" value="Genomic_DNA"/>
</dbReference>
<sequence>MSSFKLDVEPKRKQINQPFQIDLLKGPPKEISDPTELKKKSDRKVRSDKKVDIKTPITIEQKQKLMILARQESVKEGTRISITQMASKLVQDGLFEYESFPESEYDPTWKTVHVKLTQFFSDQLFNFELEWDVPKRVAAARVLTYMLEARSIDEV</sequence>
<name>A0AB39BNE2_9BACI</name>
<evidence type="ECO:0000313" key="2">
    <source>
        <dbReference type="EMBL" id="XDI35204.1"/>
    </source>
</evidence>
<dbReference type="AlphaFoldDB" id="A0AB39BNE2"/>
<evidence type="ECO:0000256" key="1">
    <source>
        <dbReference type="SAM" id="MobiDB-lite"/>
    </source>
</evidence>
<protein>
    <submittedName>
        <fullName evidence="2">Uncharacterized protein</fullName>
    </submittedName>
</protein>
<accession>A0AB39BNE2</accession>
<reference evidence="2" key="1">
    <citation type="submission" date="2024-07" db="EMBL/GenBank/DDBJ databases">
        <title>Identification and characteristics of an arsenic-resistant bacterial isolate, which belongs to a novel species.</title>
        <authorList>
            <person name="Juszczyk A."/>
            <person name="Kowalczyk A."/>
            <person name="Was K."/>
            <person name="Kosowicz W."/>
            <person name="Budzyn A."/>
            <person name="Latowski D."/>
        </authorList>
    </citation>
    <scope>NUCLEOTIDE SEQUENCE</scope>
    <source>
        <strain evidence="2">As8PL</strain>
        <plasmid evidence="2">unnamed</plasmid>
    </source>
</reference>
<organism evidence="2">
    <name type="scientific">Alkalihalophilus sp. As8PL</name>
    <dbReference type="NCBI Taxonomy" id="3237103"/>
    <lineage>
        <taxon>Bacteria</taxon>
        <taxon>Bacillati</taxon>
        <taxon>Bacillota</taxon>
        <taxon>Bacilli</taxon>
        <taxon>Bacillales</taxon>
        <taxon>Bacillaceae</taxon>
        <taxon>Alkalihalophilus</taxon>
    </lineage>
</organism>
<keyword evidence="2" id="KW-0614">Plasmid</keyword>
<feature type="compositionally biased region" description="Basic and acidic residues" evidence="1">
    <location>
        <begin position="27"/>
        <end position="49"/>
    </location>
</feature>
<proteinExistence type="predicted"/>
<dbReference type="RefSeq" id="WP_368502819.1">
    <property type="nucleotide sequence ID" value="NZ_CP162550.1"/>
</dbReference>
<geneLocation type="plasmid" evidence="2">
    <name>unnamed</name>
</geneLocation>
<feature type="region of interest" description="Disordered" evidence="1">
    <location>
        <begin position="17"/>
        <end position="49"/>
    </location>
</feature>
<gene>
    <name evidence="2" type="ORF">AB3N04_00340</name>
</gene>